<accession>A0A3T0EAU9</accession>
<protein>
    <recommendedName>
        <fullName evidence="6">Iron-sulfur cluster carrier protein</fullName>
    </recommendedName>
</protein>
<dbReference type="AlphaFoldDB" id="A0A3T0EAU9"/>
<dbReference type="KEGG" id="gak:X907_1898"/>
<evidence type="ECO:0000313" key="7">
    <source>
        <dbReference type="EMBL" id="AZU04422.1"/>
    </source>
</evidence>
<dbReference type="GO" id="GO:0016887">
    <property type="term" value="F:ATP hydrolysis activity"/>
    <property type="evidence" value="ECO:0007669"/>
    <property type="project" value="UniProtKB-UniRule"/>
</dbReference>
<keyword evidence="1 6" id="KW-0479">Metal-binding</keyword>
<dbReference type="GO" id="GO:0046872">
    <property type="term" value="F:metal ion binding"/>
    <property type="evidence" value="ECO:0007669"/>
    <property type="project" value="UniProtKB-KW"/>
</dbReference>
<dbReference type="SUPFAM" id="SSF52540">
    <property type="entry name" value="P-loop containing nucleoside triphosphate hydrolases"/>
    <property type="match status" value="1"/>
</dbReference>
<dbReference type="GO" id="GO:0051539">
    <property type="term" value="F:4 iron, 4 sulfur cluster binding"/>
    <property type="evidence" value="ECO:0007669"/>
    <property type="project" value="TreeGrafter"/>
</dbReference>
<keyword evidence="3 6" id="KW-0067">ATP-binding</keyword>
<keyword evidence="6" id="KW-0378">Hydrolase</keyword>
<dbReference type="Proteomes" id="UP000286954">
    <property type="component" value="Chromosome"/>
</dbReference>
<dbReference type="HAMAP" id="MF_02040">
    <property type="entry name" value="Mrp_NBP35"/>
    <property type="match status" value="1"/>
</dbReference>
<evidence type="ECO:0000313" key="8">
    <source>
        <dbReference type="Proteomes" id="UP000286954"/>
    </source>
</evidence>
<evidence type="ECO:0000256" key="1">
    <source>
        <dbReference type="ARBA" id="ARBA00022723"/>
    </source>
</evidence>
<comment type="similarity">
    <text evidence="6">Belongs to the Mrp/NBP35 ATP-binding proteins family.</text>
</comment>
<dbReference type="GO" id="GO:0140663">
    <property type="term" value="F:ATP-dependent FeS chaperone activity"/>
    <property type="evidence" value="ECO:0007669"/>
    <property type="project" value="InterPro"/>
</dbReference>
<keyword evidence="4 6" id="KW-0408">Iron</keyword>
<dbReference type="InterPro" id="IPR027417">
    <property type="entry name" value="P-loop_NTPase"/>
</dbReference>
<dbReference type="EMBL" id="CP018911">
    <property type="protein sequence ID" value="AZU04422.1"/>
    <property type="molecule type" value="Genomic_DNA"/>
</dbReference>
<dbReference type="RefSeq" id="WP_233355451.1">
    <property type="nucleotide sequence ID" value="NZ_BMFB01000003.1"/>
</dbReference>
<keyword evidence="5 6" id="KW-0411">Iron-sulfur</keyword>
<evidence type="ECO:0000256" key="3">
    <source>
        <dbReference type="ARBA" id="ARBA00022840"/>
    </source>
</evidence>
<dbReference type="CDD" id="cd02037">
    <property type="entry name" value="Mrp_NBP35"/>
    <property type="match status" value="1"/>
</dbReference>
<dbReference type="GO" id="GO:0016226">
    <property type="term" value="P:iron-sulfur cluster assembly"/>
    <property type="evidence" value="ECO:0007669"/>
    <property type="project" value="InterPro"/>
</dbReference>
<sequence length="370" mass="38660">MDARAWLVYEQAMQDDSARTLRHTLETQFPEVSARVSALDVRSGIATIILSPPAHADGGDEAGLRSRVETALLALDGIERVRVIVETERQPAAATKRSAPARAKAPAGLIIAVGSGKGGVGKSTVAANLAGACVRLGLRTGLVDADVFGPSAPRLFGLTDAPGLRKTDAGIEPLRAHGVKLVSTGFLVGSREPVVWRGPMVTGAIRQFLTEVDWDGGDGPLDVLIIDMPPGTGDAQLAIAQGVPISGAVIVSTPQTVALDDARKAMALFERTEIPVLGMIENMSFFLCPHCGEGSEIFGRGGVRAEAEMMGVPFLGEIPLHPSLRVASDEGRLVALEDGPLAGAFERAASAMLETARTANRPAPEIVFEG</sequence>
<evidence type="ECO:0000256" key="6">
    <source>
        <dbReference type="HAMAP-Rule" id="MF_02040"/>
    </source>
</evidence>
<proteinExistence type="inferred from homology"/>
<dbReference type="PANTHER" id="PTHR42961">
    <property type="entry name" value="IRON-SULFUR PROTEIN NUBPL"/>
    <property type="match status" value="1"/>
</dbReference>
<comment type="function">
    <text evidence="6">Binds and transfers iron-sulfur (Fe-S) clusters to target apoproteins. Can hydrolyze ATP.</text>
</comment>
<evidence type="ECO:0000256" key="4">
    <source>
        <dbReference type="ARBA" id="ARBA00023004"/>
    </source>
</evidence>
<dbReference type="Gene3D" id="3.40.50.300">
    <property type="entry name" value="P-loop containing nucleotide triphosphate hydrolases"/>
    <property type="match status" value="1"/>
</dbReference>
<comment type="subunit">
    <text evidence="6">Homodimer.</text>
</comment>
<reference evidence="7 8" key="1">
    <citation type="submission" date="2016-12" db="EMBL/GenBank/DDBJ databases">
        <title>The genome of dimorphic prosthecate Glycocaulis alkaliphilus 6b-8t, isolated from crude oil dictates its adaptability in petroleum environments.</title>
        <authorList>
            <person name="Wu X.-L."/>
            <person name="Geng S."/>
        </authorList>
    </citation>
    <scope>NUCLEOTIDE SEQUENCE [LARGE SCALE GENOMIC DNA]</scope>
    <source>
        <strain evidence="7 8">6B-8</strain>
    </source>
</reference>
<dbReference type="InterPro" id="IPR019591">
    <property type="entry name" value="Mrp/NBP35_ATP-bd"/>
</dbReference>
<organism evidence="7 8">
    <name type="scientific">Glycocaulis alkaliphilus</name>
    <dbReference type="NCBI Taxonomy" id="1434191"/>
    <lineage>
        <taxon>Bacteria</taxon>
        <taxon>Pseudomonadati</taxon>
        <taxon>Pseudomonadota</taxon>
        <taxon>Alphaproteobacteria</taxon>
        <taxon>Maricaulales</taxon>
        <taxon>Maricaulaceae</taxon>
        <taxon>Glycocaulis</taxon>
    </lineage>
</organism>
<gene>
    <name evidence="7" type="ORF">X907_1898</name>
</gene>
<dbReference type="PANTHER" id="PTHR42961:SF2">
    <property type="entry name" value="IRON-SULFUR PROTEIN NUBPL"/>
    <property type="match status" value="1"/>
</dbReference>
<dbReference type="GO" id="GO:0005524">
    <property type="term" value="F:ATP binding"/>
    <property type="evidence" value="ECO:0007669"/>
    <property type="project" value="UniProtKB-UniRule"/>
</dbReference>
<evidence type="ECO:0000256" key="2">
    <source>
        <dbReference type="ARBA" id="ARBA00022741"/>
    </source>
</evidence>
<dbReference type="InterPro" id="IPR044304">
    <property type="entry name" value="NUBPL-like"/>
</dbReference>
<feature type="binding site" evidence="6">
    <location>
        <begin position="116"/>
        <end position="123"/>
    </location>
    <ligand>
        <name>ATP</name>
        <dbReference type="ChEBI" id="CHEBI:30616"/>
    </ligand>
</feature>
<dbReference type="InterPro" id="IPR033756">
    <property type="entry name" value="YlxH/NBP35"/>
</dbReference>
<name>A0A3T0EAU9_9PROT</name>
<evidence type="ECO:0000256" key="5">
    <source>
        <dbReference type="ARBA" id="ARBA00023014"/>
    </source>
</evidence>
<keyword evidence="2 6" id="KW-0547">Nucleotide-binding</keyword>
<keyword evidence="8" id="KW-1185">Reference proteome</keyword>
<dbReference type="Pfam" id="PF10609">
    <property type="entry name" value="ParA"/>
    <property type="match status" value="1"/>
</dbReference>
<dbReference type="FunFam" id="3.40.50.300:FF:001119">
    <property type="entry name" value="Iron-sulfur cluster carrier protein"/>
    <property type="match status" value="1"/>
</dbReference>